<gene>
    <name evidence="1" type="ORF">IQ31_04462</name>
</gene>
<protein>
    <submittedName>
        <fullName evidence="1">Uncharacterized protein</fullName>
    </submittedName>
</protein>
<accession>A0A562M8P8</accession>
<dbReference type="AlphaFoldDB" id="A0A562M8P8"/>
<dbReference type="OrthoDB" id="961372at2"/>
<dbReference type="Proteomes" id="UP000315908">
    <property type="component" value="Unassembled WGS sequence"/>
</dbReference>
<name>A0A562M8P8_9SPHI</name>
<evidence type="ECO:0000313" key="1">
    <source>
        <dbReference type="EMBL" id="TWI16307.1"/>
    </source>
</evidence>
<proteinExistence type="predicted"/>
<evidence type="ECO:0000313" key="2">
    <source>
        <dbReference type="Proteomes" id="UP000315908"/>
    </source>
</evidence>
<comment type="caution">
    <text evidence="1">The sequence shown here is derived from an EMBL/GenBank/DDBJ whole genome shotgun (WGS) entry which is preliminary data.</text>
</comment>
<reference evidence="1 2" key="1">
    <citation type="journal article" date="2015" name="Stand. Genomic Sci.">
        <title>Genomic Encyclopedia of Bacterial and Archaeal Type Strains, Phase III: the genomes of soil and plant-associated and newly described type strains.</title>
        <authorList>
            <person name="Whitman W.B."/>
            <person name="Woyke T."/>
            <person name="Klenk H.P."/>
            <person name="Zhou Y."/>
            <person name="Lilburn T.G."/>
            <person name="Beck B.J."/>
            <person name="De Vos P."/>
            <person name="Vandamme P."/>
            <person name="Eisen J.A."/>
            <person name="Garrity G."/>
            <person name="Hugenholtz P."/>
            <person name="Kyrpides N.C."/>
        </authorList>
    </citation>
    <scope>NUCLEOTIDE SEQUENCE [LARGE SCALE GENOMIC DNA]</scope>
    <source>
        <strain evidence="1 2">CGMCC 1.6855</strain>
    </source>
</reference>
<sequence length="116" mass="13518">MANNIKKSDKRQKVYAWAKAHMLYVYKELTAKECADRVGVTEKTLGCWIKAGNWKEEKNRAISDRSLREGNYLVISKTILNKLKLFLDTEHPEISAKIIQHLDDFVLDLLISRKIR</sequence>
<dbReference type="EMBL" id="VLKR01000031">
    <property type="protein sequence ID" value="TWI16307.1"/>
    <property type="molecule type" value="Genomic_DNA"/>
</dbReference>
<dbReference type="RefSeq" id="WP_145330029.1">
    <property type="nucleotide sequence ID" value="NZ_VLKR01000031.1"/>
</dbReference>
<organism evidence="1 2">
    <name type="scientific">Sphingobacterium siyangense</name>
    <dbReference type="NCBI Taxonomy" id="459529"/>
    <lineage>
        <taxon>Bacteria</taxon>
        <taxon>Pseudomonadati</taxon>
        <taxon>Bacteroidota</taxon>
        <taxon>Sphingobacteriia</taxon>
        <taxon>Sphingobacteriales</taxon>
        <taxon>Sphingobacteriaceae</taxon>
        <taxon>Sphingobacterium</taxon>
    </lineage>
</organism>